<evidence type="ECO:0000313" key="2">
    <source>
        <dbReference type="Proteomes" id="UP001230933"/>
    </source>
</evidence>
<dbReference type="EMBL" id="CP133194">
    <property type="protein sequence ID" value="WMN02198.1"/>
    <property type="molecule type" value="Genomic_DNA"/>
</dbReference>
<dbReference type="Proteomes" id="UP001230933">
    <property type="component" value="Plasmid pMGMM8_4"/>
</dbReference>
<geneLocation type="plasmid" evidence="1 2">
    <name>pMGMM8_4</name>
</geneLocation>
<keyword evidence="1" id="KW-0614">Plasmid</keyword>
<name>A0AAX3ZZH2_RHOER</name>
<evidence type="ECO:0000313" key="1">
    <source>
        <dbReference type="EMBL" id="WMN02198.1"/>
    </source>
</evidence>
<sequence>MDERDESDCRTIGLNHPPLKRSEMPSILVRLTRPIAGLDRHFTAYQLGELTVFTKKLKEGREWAEADGKATDGYREDITRVVDILNASANYSYIEVDGTIADVVGLPGPGWNRVLRLKETDHPLQEMGVELRLAAEFVTLENFDLASVDWMDYAGGVSRREFYLPDQAVDALEVVAY</sequence>
<protein>
    <submittedName>
        <fullName evidence="1">Uncharacterized protein</fullName>
    </submittedName>
</protein>
<organism evidence="1 2">
    <name type="scientific">Rhodococcus erythropolis</name>
    <name type="common">Arthrobacter picolinophilus</name>
    <dbReference type="NCBI Taxonomy" id="1833"/>
    <lineage>
        <taxon>Bacteria</taxon>
        <taxon>Bacillati</taxon>
        <taxon>Actinomycetota</taxon>
        <taxon>Actinomycetes</taxon>
        <taxon>Mycobacteriales</taxon>
        <taxon>Nocardiaceae</taxon>
        <taxon>Rhodococcus</taxon>
        <taxon>Rhodococcus erythropolis group</taxon>
    </lineage>
</organism>
<reference evidence="1" key="1">
    <citation type="submission" date="2023-08" db="EMBL/GenBank/DDBJ databases">
        <title>Isolation and Characterization of Rhodococcus erythropolis MGMM8.</title>
        <authorList>
            <person name="Diabankana R.G.C."/>
            <person name="Afordoanyi D.M."/>
            <person name="Validov S.Z."/>
        </authorList>
    </citation>
    <scope>NUCLEOTIDE SEQUENCE</scope>
    <source>
        <strain evidence="1">MGMM8</strain>
        <plasmid evidence="1">pMGMM8_4</plasmid>
    </source>
</reference>
<proteinExistence type="predicted"/>
<accession>A0AAX3ZZH2</accession>
<dbReference type="RefSeq" id="WP_308372705.1">
    <property type="nucleotide sequence ID" value="NZ_CP133194.1"/>
</dbReference>
<gene>
    <name evidence="1" type="ORF">QIE55_33260</name>
</gene>
<dbReference type="AlphaFoldDB" id="A0AAX3ZZH2"/>